<dbReference type="AlphaFoldDB" id="A0A0R3SL07"/>
<dbReference type="InterPro" id="IPR008266">
    <property type="entry name" value="Tyr_kinase_AS"/>
</dbReference>
<dbReference type="InterPro" id="IPR020635">
    <property type="entry name" value="Tyr_kinase_cat_dom"/>
</dbReference>
<dbReference type="PROSITE" id="PS50011">
    <property type="entry name" value="PROTEIN_KINASE_DOM"/>
    <property type="match status" value="1"/>
</dbReference>
<accession>A0A0R3SL07</accession>
<evidence type="ECO:0000256" key="2">
    <source>
        <dbReference type="ARBA" id="ARBA00022692"/>
    </source>
</evidence>
<dbReference type="WBParaSite" id="HDID_0000562201-mRNA-1">
    <property type="protein sequence ID" value="HDID_0000562201-mRNA-1"/>
    <property type="gene ID" value="HDID_0000562201"/>
</dbReference>
<keyword evidence="3" id="KW-0732">Signal</keyword>
<dbReference type="PRINTS" id="PR00109">
    <property type="entry name" value="TYRKINASE"/>
</dbReference>
<proteinExistence type="predicted"/>
<dbReference type="InterPro" id="IPR050122">
    <property type="entry name" value="RTK"/>
</dbReference>
<dbReference type="EMBL" id="UYSG01003085">
    <property type="protein sequence ID" value="VDL57937.1"/>
    <property type="molecule type" value="Genomic_DNA"/>
</dbReference>
<dbReference type="InterPro" id="IPR001245">
    <property type="entry name" value="Ser-Thr/Tyr_kinase_cat_dom"/>
</dbReference>
<dbReference type="GO" id="GO:0005524">
    <property type="term" value="F:ATP binding"/>
    <property type="evidence" value="ECO:0007669"/>
    <property type="project" value="UniProtKB-KW"/>
</dbReference>
<keyword evidence="2" id="KW-0812">Transmembrane</keyword>
<evidence type="ECO:0000256" key="5">
    <source>
        <dbReference type="ARBA" id="ARBA00022741"/>
    </source>
</evidence>
<evidence type="ECO:0000259" key="10">
    <source>
        <dbReference type="PROSITE" id="PS50011"/>
    </source>
</evidence>
<evidence type="ECO:0000313" key="12">
    <source>
        <dbReference type="Proteomes" id="UP000274504"/>
    </source>
</evidence>
<keyword evidence="7" id="KW-1133">Transmembrane helix</keyword>
<evidence type="ECO:0000313" key="11">
    <source>
        <dbReference type="EMBL" id="VDL57937.1"/>
    </source>
</evidence>
<dbReference type="Pfam" id="PF07714">
    <property type="entry name" value="PK_Tyr_Ser-Thr"/>
    <property type="match status" value="1"/>
</dbReference>
<evidence type="ECO:0000256" key="4">
    <source>
        <dbReference type="ARBA" id="ARBA00022737"/>
    </source>
</evidence>
<dbReference type="Gene3D" id="1.10.510.10">
    <property type="entry name" value="Transferase(Phosphotransferase) domain 1"/>
    <property type="match status" value="1"/>
</dbReference>
<reference evidence="13" key="1">
    <citation type="submission" date="2017-02" db="UniProtKB">
        <authorList>
            <consortium name="WormBaseParasite"/>
        </authorList>
    </citation>
    <scope>IDENTIFICATION</scope>
</reference>
<dbReference type="InterPro" id="IPR011009">
    <property type="entry name" value="Kinase-like_dom_sf"/>
</dbReference>
<dbReference type="PANTHER" id="PTHR24416">
    <property type="entry name" value="TYROSINE-PROTEIN KINASE RECEPTOR"/>
    <property type="match status" value="1"/>
</dbReference>
<keyword evidence="4" id="KW-0677">Repeat</keyword>
<protein>
    <submittedName>
        <fullName evidence="13">Protein kinase domain-containing protein</fullName>
    </submittedName>
</protein>
<dbReference type="SMART" id="SM00219">
    <property type="entry name" value="TyrKc"/>
    <property type="match status" value="1"/>
</dbReference>
<dbReference type="PROSITE" id="PS00109">
    <property type="entry name" value="PROTEIN_KINASE_TYR"/>
    <property type="match status" value="1"/>
</dbReference>
<dbReference type="GO" id="GO:0007169">
    <property type="term" value="P:cell surface receptor protein tyrosine kinase signaling pathway"/>
    <property type="evidence" value="ECO:0007669"/>
    <property type="project" value="TreeGrafter"/>
</dbReference>
<comment type="subcellular location">
    <subcellularLocation>
        <location evidence="1">Membrane</location>
        <topology evidence="1">Single-pass type I membrane protein</topology>
    </subcellularLocation>
</comment>
<keyword evidence="6" id="KW-0067">ATP-binding</keyword>
<evidence type="ECO:0000256" key="8">
    <source>
        <dbReference type="ARBA" id="ARBA00023136"/>
    </source>
</evidence>
<dbReference type="OrthoDB" id="6281747at2759"/>
<evidence type="ECO:0000256" key="3">
    <source>
        <dbReference type="ARBA" id="ARBA00022729"/>
    </source>
</evidence>
<evidence type="ECO:0000256" key="7">
    <source>
        <dbReference type="ARBA" id="ARBA00022989"/>
    </source>
</evidence>
<dbReference type="GO" id="GO:0043235">
    <property type="term" value="C:receptor complex"/>
    <property type="evidence" value="ECO:0007669"/>
    <property type="project" value="TreeGrafter"/>
</dbReference>
<feature type="domain" description="Protein kinase" evidence="10">
    <location>
        <begin position="138"/>
        <end position="376"/>
    </location>
</feature>
<dbReference type="GO" id="GO:0005886">
    <property type="term" value="C:plasma membrane"/>
    <property type="evidence" value="ECO:0007669"/>
    <property type="project" value="TreeGrafter"/>
</dbReference>
<sequence length="376" mass="41789">MNGKVLARDALGLNIVKTRRRLLMFGPVLRWKVLSRKSAGGKLPEAFVMPVFLYGWSTTVYRKMDDNKLRNVENTARQMTLSLHSERQMSVQVLAEKFPEKCRRRMRALACQKSEYLESLLLENFQDEWEVDPNDLTYNVVDTLGQGSFGLVCRGRLFRLTTPAAEYLHPTPTSTSGDSAGNSAALTSDRPPSTISTTVTNKRNWLGALLSKSLRWGSGGSGGAQGMSVAVKILSPGSTYDDVREFLGEASHMKQFNCNHIVRLLGIVSKQVLIRRQPIVVMELMEHGDLATYLRHRMAQDYSQGSVAPEFAIKWAAEIADGMAYLEYKGFVHRDLAARNCLVGVGLTVKIGGTFCSVAVICICSPECKVELKEMK</sequence>
<dbReference type="Proteomes" id="UP000274504">
    <property type="component" value="Unassembled WGS sequence"/>
</dbReference>
<organism evidence="13">
    <name type="scientific">Hymenolepis diminuta</name>
    <name type="common">Rat tapeworm</name>
    <dbReference type="NCBI Taxonomy" id="6216"/>
    <lineage>
        <taxon>Eukaryota</taxon>
        <taxon>Metazoa</taxon>
        <taxon>Spiralia</taxon>
        <taxon>Lophotrochozoa</taxon>
        <taxon>Platyhelminthes</taxon>
        <taxon>Cestoda</taxon>
        <taxon>Eucestoda</taxon>
        <taxon>Cyclophyllidea</taxon>
        <taxon>Hymenolepididae</taxon>
        <taxon>Hymenolepis</taxon>
    </lineage>
</organism>
<dbReference type="PANTHER" id="PTHR24416:SF525">
    <property type="entry name" value="INSULIN-LIKE RECEPTOR"/>
    <property type="match status" value="1"/>
</dbReference>
<evidence type="ECO:0000256" key="9">
    <source>
        <dbReference type="SAM" id="MobiDB-lite"/>
    </source>
</evidence>
<name>A0A0R3SL07_HYMDI</name>
<evidence type="ECO:0000313" key="13">
    <source>
        <dbReference type="WBParaSite" id="HDID_0000562201-mRNA-1"/>
    </source>
</evidence>
<evidence type="ECO:0000256" key="1">
    <source>
        <dbReference type="ARBA" id="ARBA00004479"/>
    </source>
</evidence>
<dbReference type="SUPFAM" id="SSF56112">
    <property type="entry name" value="Protein kinase-like (PK-like)"/>
    <property type="match status" value="1"/>
</dbReference>
<keyword evidence="8" id="KW-0472">Membrane</keyword>
<dbReference type="GO" id="GO:0004714">
    <property type="term" value="F:transmembrane receptor protein tyrosine kinase activity"/>
    <property type="evidence" value="ECO:0007669"/>
    <property type="project" value="TreeGrafter"/>
</dbReference>
<evidence type="ECO:0000256" key="6">
    <source>
        <dbReference type="ARBA" id="ARBA00022840"/>
    </source>
</evidence>
<gene>
    <name evidence="11" type="ORF">HDID_LOCUS5619</name>
</gene>
<dbReference type="STRING" id="6216.A0A0R3SL07"/>
<dbReference type="InterPro" id="IPR000719">
    <property type="entry name" value="Prot_kinase_dom"/>
</dbReference>
<feature type="compositionally biased region" description="Polar residues" evidence="9">
    <location>
        <begin position="171"/>
        <end position="195"/>
    </location>
</feature>
<feature type="region of interest" description="Disordered" evidence="9">
    <location>
        <begin position="168"/>
        <end position="195"/>
    </location>
</feature>
<keyword evidence="5" id="KW-0547">Nucleotide-binding</keyword>
<reference evidence="11 12" key="2">
    <citation type="submission" date="2018-11" db="EMBL/GenBank/DDBJ databases">
        <authorList>
            <consortium name="Pathogen Informatics"/>
        </authorList>
    </citation>
    <scope>NUCLEOTIDE SEQUENCE [LARGE SCALE GENOMIC DNA]</scope>
</reference>